<gene>
    <name evidence="1" type="ORF">OSCT_1280</name>
</gene>
<protein>
    <submittedName>
        <fullName evidence="1">Uncharacterized protein</fullName>
    </submittedName>
</protein>
<dbReference type="Proteomes" id="UP000054010">
    <property type="component" value="Unassembled WGS sequence"/>
</dbReference>
<dbReference type="eggNOG" id="ENOG502ZI4C">
    <property type="taxonomic scope" value="Bacteria"/>
</dbReference>
<dbReference type="EMBL" id="ADVR01000038">
    <property type="protein sequence ID" value="EFO80858.1"/>
    <property type="molecule type" value="Genomic_DNA"/>
</dbReference>
<evidence type="ECO:0000313" key="1">
    <source>
        <dbReference type="EMBL" id="EFO80858.1"/>
    </source>
</evidence>
<reference evidence="1 2" key="1">
    <citation type="journal article" date="2011" name="J. Bacteriol.">
        <title>Draft genome sequence of the anoxygenic filamentous phototrophic bacterium Oscillochloris trichoides subsp. DG-6.</title>
        <authorList>
            <person name="Kuznetsov B.B."/>
            <person name="Ivanovsky R.N."/>
            <person name="Keppen O.I."/>
            <person name="Sukhacheva M.V."/>
            <person name="Bumazhkin B.K."/>
            <person name="Patutina E.O."/>
            <person name="Beletsky A.V."/>
            <person name="Mardanov A.V."/>
            <person name="Baslerov R.V."/>
            <person name="Panteleeva A.N."/>
            <person name="Kolganova T.V."/>
            <person name="Ravin N.V."/>
            <person name="Skryabin K.G."/>
        </authorList>
    </citation>
    <scope>NUCLEOTIDE SEQUENCE [LARGE SCALE GENOMIC DNA]</scope>
    <source>
        <strain evidence="1 2">DG-6</strain>
    </source>
</reference>
<dbReference type="AlphaFoldDB" id="E1ID79"/>
<organism evidence="1 2">
    <name type="scientific">Oscillochloris trichoides DG-6</name>
    <dbReference type="NCBI Taxonomy" id="765420"/>
    <lineage>
        <taxon>Bacteria</taxon>
        <taxon>Bacillati</taxon>
        <taxon>Chloroflexota</taxon>
        <taxon>Chloroflexia</taxon>
        <taxon>Chloroflexales</taxon>
        <taxon>Chloroflexineae</taxon>
        <taxon>Oscillochloridaceae</taxon>
        <taxon>Oscillochloris</taxon>
    </lineage>
</organism>
<dbReference type="SUPFAM" id="SSF89372">
    <property type="entry name" value="Fucose-specific lectin"/>
    <property type="match status" value="1"/>
</dbReference>
<name>E1ID79_9CHLR</name>
<keyword evidence="2" id="KW-1185">Reference proteome</keyword>
<proteinExistence type="predicted"/>
<dbReference type="HOGENOM" id="CLU_357055_0_0_0"/>
<accession>E1ID79</accession>
<sequence length="722" mass="76176">MLALQIHPSYGQSGTQLLQEFTIGDSNSTKFPSVAAHNQTVYIGSGVSANNSGETTDAMIWSMNEQATSAGSRFSIGSALGKTDYSSVAVATGSDGVVFAAWSSINERRIFMSRRDPSSGVWSTRQEVTAADFPIFPQVAVVGNNQAFIIWQGVNTYLSLKIWNQTTNSWSPVYNTTQKTYSTAPAIRAGSGGHVGIGFTTKDLQAAVAIWTGNGLSTEILTSAGNAADTGVAVDSTGKFYAAWRSLGSGIFYAERQAANSWASAQFATGSGKGAVNVVVDAGGTVHLGWISEISGSLRGYYSYRQSGQSSFVTAAATSATVLFNSRLAVSSGGAYAHLVAENFAVGPQKIEYARFRGGTPLVTATPKIAGGTEVIKGATSVSVTFENPQGSPASMIWRWNAAPTEAVNDSGGWQSFATTKTINVPTAVLDAASCLKPSTLYVQLRNASQVTGLVVSDSVIFDTGVTAFVTMINPYSMDRPTTFTPLANELGDFSTDGGASDGHPGYTREQQIYIGIQGVNECGGLKTVAIGRTSTSFGTPMTITNNLFSNVQPVPGTFPVGSNQVWIKVTDGVGNEKTYNTTITYDPNIPSFGGGSFTATSNPNATILTALNFSNVLVTDDYPGRHFWGVWLANSRTNNPTNTALVWYPVEAPGTTNSFTIQNWSLLGGLKASDISTGTYYVFARMLDGAGNPVPEAAIMVATVNLSELTYPKIHLPIVVR</sequence>
<evidence type="ECO:0000313" key="2">
    <source>
        <dbReference type="Proteomes" id="UP000054010"/>
    </source>
</evidence>
<dbReference type="STRING" id="765420.OSCT_1280"/>
<comment type="caution">
    <text evidence="1">The sequence shown here is derived from an EMBL/GenBank/DDBJ whole genome shotgun (WGS) entry which is preliminary data.</text>
</comment>